<dbReference type="Proteomes" id="UP000093053">
    <property type="component" value="Chromosome"/>
</dbReference>
<organism evidence="1 2">
    <name type="scientific">Lentzea guizhouensis</name>
    <dbReference type="NCBI Taxonomy" id="1586287"/>
    <lineage>
        <taxon>Bacteria</taxon>
        <taxon>Bacillati</taxon>
        <taxon>Actinomycetota</taxon>
        <taxon>Actinomycetes</taxon>
        <taxon>Pseudonocardiales</taxon>
        <taxon>Pseudonocardiaceae</taxon>
        <taxon>Lentzea</taxon>
    </lineage>
</organism>
<keyword evidence="2" id="KW-1185">Reference proteome</keyword>
<dbReference type="KEGG" id="led:BBK82_03280"/>
<dbReference type="OrthoDB" id="4290974at2"/>
<reference evidence="1 2" key="1">
    <citation type="submission" date="2016-07" db="EMBL/GenBank/DDBJ databases">
        <title>Complete genome sequence of the Lentzea guizhouensis DHS C013.</title>
        <authorList>
            <person name="Cao C."/>
        </authorList>
    </citation>
    <scope>NUCLEOTIDE SEQUENCE [LARGE SCALE GENOMIC DNA]</scope>
    <source>
        <strain evidence="1 2">DHS C013</strain>
    </source>
</reference>
<dbReference type="AlphaFoldDB" id="A0A1B2HBY7"/>
<name>A0A1B2HBY7_9PSEU</name>
<accession>A0A1B2HBY7</accession>
<proteinExistence type="predicted"/>
<dbReference type="Pfam" id="PF19730">
    <property type="entry name" value="DUF6221"/>
    <property type="match status" value="1"/>
</dbReference>
<dbReference type="STRING" id="1586287.BBK82_03280"/>
<evidence type="ECO:0000313" key="1">
    <source>
        <dbReference type="EMBL" id="ANZ35240.1"/>
    </source>
</evidence>
<dbReference type="RefSeq" id="WP_065913656.1">
    <property type="nucleotide sequence ID" value="NZ_CP016793.1"/>
</dbReference>
<evidence type="ECO:0000313" key="2">
    <source>
        <dbReference type="Proteomes" id="UP000093053"/>
    </source>
</evidence>
<sequence>MTAALDELVVWLREQIAEDRRIAEESCDGPWHVNDAGYAEAIYGADGTCVIGGGRWGGEAPVFDSTEDALHIVRHDPRVVLAQCAAHEALLDEHWDVNEGDCATCVTGKWGYPTHGGSSPQRYPCKTIRIVALAYQHRPGYREEWRP</sequence>
<protein>
    <submittedName>
        <fullName evidence="1">Uncharacterized protein</fullName>
    </submittedName>
</protein>
<dbReference type="EMBL" id="CP016793">
    <property type="protein sequence ID" value="ANZ35240.1"/>
    <property type="molecule type" value="Genomic_DNA"/>
</dbReference>
<gene>
    <name evidence="1" type="ORF">BBK82_03280</name>
</gene>
<dbReference type="InterPro" id="IPR046193">
    <property type="entry name" value="DUF6221"/>
</dbReference>